<reference evidence="1 2" key="1">
    <citation type="submission" date="2024-09" db="EMBL/GenBank/DDBJ databases">
        <title>Floridaenema gen nov. (Aerosakkonemataceae, Aerosakkonematales ord. nov., Cyanobacteria) from benthic tropical and subtropical fresh waters, with the description of four new species.</title>
        <authorList>
            <person name="Moretto J.A."/>
            <person name="Berthold D.E."/>
            <person name="Lefler F.W."/>
            <person name="Huang I.-S."/>
            <person name="Laughinghouse H. IV."/>
        </authorList>
    </citation>
    <scope>NUCLEOTIDE SEQUENCE [LARGE SCALE GENOMIC DNA]</scope>
    <source>
        <strain evidence="1 2">BLCC-F167</strain>
    </source>
</reference>
<evidence type="ECO:0000313" key="2">
    <source>
        <dbReference type="Proteomes" id="UP001576780"/>
    </source>
</evidence>
<keyword evidence="2" id="KW-1185">Reference proteome</keyword>
<dbReference type="Proteomes" id="UP001576780">
    <property type="component" value="Unassembled WGS sequence"/>
</dbReference>
<evidence type="ECO:0000313" key="1">
    <source>
        <dbReference type="EMBL" id="MFB2833851.1"/>
    </source>
</evidence>
<dbReference type="EMBL" id="JBHFNT010000048">
    <property type="protein sequence ID" value="MFB2833851.1"/>
    <property type="molecule type" value="Genomic_DNA"/>
</dbReference>
<accession>A0ABV4WGD3</accession>
<dbReference type="RefSeq" id="WP_413276303.1">
    <property type="nucleotide sequence ID" value="NZ_JBHFNT010000048.1"/>
</dbReference>
<gene>
    <name evidence="1" type="ORF">ACE1CA_04895</name>
</gene>
<proteinExistence type="predicted"/>
<comment type="caution">
    <text evidence="1">The sequence shown here is derived from an EMBL/GenBank/DDBJ whole genome shotgun (WGS) entry which is preliminary data.</text>
</comment>
<name>A0ABV4WGD3_9CYAN</name>
<organism evidence="1 2">
    <name type="scientific">Floridaenema evergladense BLCC-F167</name>
    <dbReference type="NCBI Taxonomy" id="3153639"/>
    <lineage>
        <taxon>Bacteria</taxon>
        <taxon>Bacillati</taxon>
        <taxon>Cyanobacteriota</taxon>
        <taxon>Cyanophyceae</taxon>
        <taxon>Oscillatoriophycideae</taxon>
        <taxon>Aerosakkonematales</taxon>
        <taxon>Aerosakkonemataceae</taxon>
        <taxon>Floridanema</taxon>
        <taxon>Floridanema evergladense</taxon>
    </lineage>
</organism>
<protein>
    <submittedName>
        <fullName evidence="1">Uncharacterized protein</fullName>
    </submittedName>
</protein>
<sequence>MTEQMPAEKEEKLLEILELAKIGEQKMKEASEMATAMAEKYQRWYEEGMARKQKEKQVK</sequence>